<evidence type="ECO:0000313" key="2">
    <source>
        <dbReference type="EMBL" id="KAJ6252856.1"/>
    </source>
</evidence>
<accession>A0ABQ8Z7J1</accession>
<dbReference type="InterPro" id="IPR016024">
    <property type="entry name" value="ARM-type_fold"/>
</dbReference>
<evidence type="ECO:0000313" key="3">
    <source>
        <dbReference type="Proteomes" id="UP001150062"/>
    </source>
</evidence>
<feature type="compositionally biased region" description="Acidic residues" evidence="1">
    <location>
        <begin position="422"/>
        <end position="452"/>
    </location>
</feature>
<protein>
    <recommendedName>
        <fullName evidence="4">Telomere length regulation protein conserved domain-containing protein</fullName>
    </recommendedName>
</protein>
<evidence type="ECO:0008006" key="4">
    <source>
        <dbReference type="Google" id="ProtNLM"/>
    </source>
</evidence>
<proteinExistence type="predicted"/>
<feature type="compositionally biased region" description="Basic and acidic residues" evidence="1">
    <location>
        <begin position="453"/>
        <end position="467"/>
    </location>
</feature>
<feature type="region of interest" description="Disordered" evidence="1">
    <location>
        <begin position="416"/>
        <end position="522"/>
    </location>
</feature>
<gene>
    <name evidence="2" type="ORF">M0813_13718</name>
</gene>
<sequence length="811" mass="94503">MIFLILSRNNPKFTLDFLINNLTQFENPPKDMAEYLQWINTKKHEIKPYQNASLIVLDEIIYENDQEIIPHLPILIQHLVVYNLNVEILKETKEKLLSFLINSLGIRYSTNEETFNKSTNVLYENYMDPCTQLVLKENPKLKFLGTDSIEKVKKIKTITNLPLKNTQANLSIPDLDNLPDLDTQTLPLPDLTMPEIGQGLPLTETDLNIPLPEIEIEKESEIDIEIDEFDKIKYPFEHRINKISEILINFNKDFFDQWGQIAFNCAIKTPYQNIAINSFKAFYTIQQEYNPTLIKFLSAITISSLDQNVHIYKALIDIIEKIIKLKSNTFKGLDEWIILANLSSSLLFINQSEIFEKGLQFLNLIFQRNKLKKIQIANGMIEIWQYKIIDQDNLILEDPRNDKEINLTPEQIININQKVNEDVDQEEEEEEKESDDDNEGNEDEKSEDEDEDEKSKDKEKGKGKSEEGSSSVGDESDDEDSEDSDSEKKTKKKTKKTKKKKKKKKGKRNKKKEEPLPIITKTKPSEPKVLPLIQVDELPKIKLGGGIRPIDLQMIRTIFKGYSSENLIKPTFELVINLIESFGDQFKTGNNFLLSSMLLMLASKYLTMEPKEQNEANELLNKLHNLQLKVINKIITIFKRVFEFKDETQFLRQFFNAYSKIFSGKLQFSFGINSLLHLLKFSDTKKLLLKTIWFKMLIWHFANYGLIWSNPEFLHILNTCKYYGYSKDTHLSQVAHKCYSLLVVFANDIKSKDFSSFITHIPNIKRLRKSTKKFDNSQISVFLLDNIDEMKYKDQNHFTDSLKNLISFLMK</sequence>
<dbReference type="EMBL" id="JAOAOG010000037">
    <property type="protein sequence ID" value="KAJ6252856.1"/>
    <property type="molecule type" value="Genomic_DNA"/>
</dbReference>
<name>A0ABQ8Z7J1_9EUKA</name>
<dbReference type="SUPFAM" id="SSF48371">
    <property type="entry name" value="ARM repeat"/>
    <property type="match status" value="1"/>
</dbReference>
<organism evidence="2 3">
    <name type="scientific">Anaeramoeba flamelloides</name>
    <dbReference type="NCBI Taxonomy" id="1746091"/>
    <lineage>
        <taxon>Eukaryota</taxon>
        <taxon>Metamonada</taxon>
        <taxon>Anaeramoebidae</taxon>
        <taxon>Anaeramoeba</taxon>
    </lineage>
</organism>
<keyword evidence="3" id="KW-1185">Reference proteome</keyword>
<comment type="caution">
    <text evidence="2">The sequence shown here is derived from an EMBL/GenBank/DDBJ whole genome shotgun (WGS) entry which is preliminary data.</text>
</comment>
<reference evidence="2" key="1">
    <citation type="submission" date="2022-08" db="EMBL/GenBank/DDBJ databases">
        <title>Novel sulfate-reducing endosymbionts in the free-living metamonad Anaeramoeba.</title>
        <authorList>
            <person name="Jerlstrom-Hultqvist J."/>
            <person name="Cepicka I."/>
            <person name="Gallot-Lavallee L."/>
            <person name="Salas-Leiva D."/>
            <person name="Curtis B.A."/>
            <person name="Zahonova K."/>
            <person name="Pipaliya S."/>
            <person name="Dacks J."/>
            <person name="Roger A.J."/>
        </authorList>
    </citation>
    <scope>NUCLEOTIDE SEQUENCE</scope>
    <source>
        <strain evidence="2">Schooner1</strain>
    </source>
</reference>
<dbReference type="Proteomes" id="UP001150062">
    <property type="component" value="Unassembled WGS sequence"/>
</dbReference>
<evidence type="ECO:0000256" key="1">
    <source>
        <dbReference type="SAM" id="MobiDB-lite"/>
    </source>
</evidence>
<feature type="compositionally biased region" description="Basic residues" evidence="1">
    <location>
        <begin position="489"/>
        <end position="510"/>
    </location>
</feature>
<feature type="compositionally biased region" description="Acidic residues" evidence="1">
    <location>
        <begin position="474"/>
        <end position="485"/>
    </location>
</feature>